<name>A0A160TGV9_9ZZZZ</name>
<dbReference type="PANTHER" id="PTHR35814:SF1">
    <property type="entry name" value="GLUTATHIONE S-TRANSFERASE-RELATED"/>
    <property type="match status" value="1"/>
</dbReference>
<keyword evidence="4 5" id="KW-0472">Membrane</keyword>
<dbReference type="Pfam" id="PF01124">
    <property type="entry name" value="MAPEG"/>
    <property type="match status" value="1"/>
</dbReference>
<reference evidence="6" key="1">
    <citation type="submission" date="2015-10" db="EMBL/GenBank/DDBJ databases">
        <authorList>
            <person name="Gilbert D.G."/>
        </authorList>
    </citation>
    <scope>NUCLEOTIDE SEQUENCE</scope>
</reference>
<evidence type="ECO:0000256" key="4">
    <source>
        <dbReference type="ARBA" id="ARBA00023136"/>
    </source>
</evidence>
<dbReference type="InterPro" id="IPR023352">
    <property type="entry name" value="MAPEG-like_dom_sf"/>
</dbReference>
<keyword evidence="3 5" id="KW-1133">Transmembrane helix</keyword>
<protein>
    <submittedName>
        <fullName evidence="6">Probable membrane protein STY2112</fullName>
    </submittedName>
</protein>
<feature type="transmembrane region" description="Helical" evidence="5">
    <location>
        <begin position="6"/>
        <end position="25"/>
    </location>
</feature>
<comment type="subcellular location">
    <subcellularLocation>
        <location evidence="1">Membrane</location>
    </subcellularLocation>
</comment>
<dbReference type="Gene3D" id="1.20.120.550">
    <property type="entry name" value="Membrane associated eicosanoid/glutathione metabolism-like domain"/>
    <property type="match status" value="1"/>
</dbReference>
<dbReference type="InterPro" id="IPR001129">
    <property type="entry name" value="Membr-assoc_MAPEG"/>
</dbReference>
<dbReference type="AlphaFoldDB" id="A0A160TGV9"/>
<evidence type="ECO:0000256" key="2">
    <source>
        <dbReference type="ARBA" id="ARBA00022692"/>
    </source>
</evidence>
<evidence type="ECO:0000256" key="3">
    <source>
        <dbReference type="ARBA" id="ARBA00022989"/>
    </source>
</evidence>
<accession>A0A160TGV9</accession>
<evidence type="ECO:0000313" key="6">
    <source>
        <dbReference type="EMBL" id="CUS44095.1"/>
    </source>
</evidence>
<dbReference type="PANTHER" id="PTHR35814">
    <property type="match status" value="1"/>
</dbReference>
<proteinExistence type="predicted"/>
<dbReference type="GO" id="GO:0016020">
    <property type="term" value="C:membrane"/>
    <property type="evidence" value="ECO:0007669"/>
    <property type="project" value="UniProtKB-SubCell"/>
</dbReference>
<gene>
    <name evidence="6" type="ORF">MGWOODY_Smn932</name>
</gene>
<keyword evidence="2 5" id="KW-0812">Transmembrane</keyword>
<feature type="transmembrane region" description="Helical" evidence="5">
    <location>
        <begin position="109"/>
        <end position="130"/>
    </location>
</feature>
<evidence type="ECO:0000256" key="1">
    <source>
        <dbReference type="ARBA" id="ARBA00004370"/>
    </source>
</evidence>
<evidence type="ECO:0000256" key="5">
    <source>
        <dbReference type="SAM" id="Phobius"/>
    </source>
</evidence>
<dbReference type="SUPFAM" id="SSF161084">
    <property type="entry name" value="MAPEG domain-like"/>
    <property type="match status" value="1"/>
</dbReference>
<organism evidence="6">
    <name type="scientific">hydrothermal vent metagenome</name>
    <dbReference type="NCBI Taxonomy" id="652676"/>
    <lineage>
        <taxon>unclassified sequences</taxon>
        <taxon>metagenomes</taxon>
        <taxon>ecological metagenomes</taxon>
    </lineage>
</organism>
<sequence>MNPIMLPITLTTAGATALIALWLAIRTGSVRQKAKVSIGDGGDAALICRMRAQANFTEYAPFILILIALIEYSAGTSTWLWVASVAFLVARILHPLGMDGMKYGRPVGILITFLLLAGLGLYAISLPLLAKHEAKPTVIETIPAAG</sequence>
<dbReference type="EMBL" id="CZQE01000111">
    <property type="protein sequence ID" value="CUS44095.1"/>
    <property type="molecule type" value="Genomic_DNA"/>
</dbReference>
<feature type="transmembrane region" description="Helical" evidence="5">
    <location>
        <begin position="56"/>
        <end position="73"/>
    </location>
</feature>